<name>A0AAE0F9X3_9CHLO</name>
<dbReference type="Proteomes" id="UP001190700">
    <property type="component" value="Unassembled WGS sequence"/>
</dbReference>
<dbReference type="AlphaFoldDB" id="A0AAE0F9X3"/>
<feature type="region of interest" description="Disordered" evidence="1">
    <location>
        <begin position="141"/>
        <end position="185"/>
    </location>
</feature>
<dbReference type="EMBL" id="LGRX02022365">
    <property type="protein sequence ID" value="KAK3255704.1"/>
    <property type="molecule type" value="Genomic_DNA"/>
</dbReference>
<protein>
    <submittedName>
        <fullName evidence="2">Uncharacterized protein</fullName>
    </submittedName>
</protein>
<evidence type="ECO:0000256" key="1">
    <source>
        <dbReference type="SAM" id="MobiDB-lite"/>
    </source>
</evidence>
<organism evidence="2 3">
    <name type="scientific">Cymbomonas tetramitiformis</name>
    <dbReference type="NCBI Taxonomy" id="36881"/>
    <lineage>
        <taxon>Eukaryota</taxon>
        <taxon>Viridiplantae</taxon>
        <taxon>Chlorophyta</taxon>
        <taxon>Pyramimonadophyceae</taxon>
        <taxon>Pyramimonadales</taxon>
        <taxon>Pyramimonadaceae</taxon>
        <taxon>Cymbomonas</taxon>
    </lineage>
</organism>
<feature type="compositionally biased region" description="Low complexity" evidence="1">
    <location>
        <begin position="63"/>
        <end position="73"/>
    </location>
</feature>
<feature type="region of interest" description="Disordered" evidence="1">
    <location>
        <begin position="458"/>
        <end position="669"/>
    </location>
</feature>
<feature type="compositionally biased region" description="Polar residues" evidence="1">
    <location>
        <begin position="484"/>
        <end position="493"/>
    </location>
</feature>
<sequence>MDNEARNAVATVCAELRYYGWVLDTYREILDNASAPRTPSPKPKAVRGTPLVGSSPSRVPLTASPLPADPPLQADDGPVHFTLEDENEDEETWLVDSAGSAAIEMASLKGADMNFESHALPSTGSFDFRDTASLVFTSTAFASSDGEEEPAIHSRDAVRGSYRGDSSSALDLGPDSPSSFSGIPRHRRARSLNDLRLDEFDHTGLLECDAATPLGSEAAAERRLTEALAAGDLDAAEAEEVDATHIGHRFACTLKLDEELDEQLGSALDQGHVDSVGWMARLLAVYDAYCSPQRGSRRGEPLAGLPHEAADLPQRRLHLSGLLRMLREAGLLRGSEDGESSAEDDDEEDDAHWELAAEVLFQKAVLPGKRTLLFESFLGVISLFADVSGIPGEALVVRLGASPVTGVMLGTTAKGGRGRSHREMVPNVVSTHLPALEGFSDSSRLPPLLSQQVEKQVPDGLGAPSEEGSHEEAGPGAEGSGPAQSVQRRSTVRFNLPDSTGAVAQQPEGQQQQPREEEKRGGGTEESPATQEATVLDEPMKETPSEEESTEKDFVLHFGMGDPRTEEEPAEEFEEESLFTGEEAGEEAREKAGEEAGEEAEEEAGEKAGEEAGEEAGAEAGEEAGAEAGAEAGEEAGEEAGAGRAGPVGDAAERAEASNHGRPRPRLGSAIAKGSFYTAAKMVVNALSLSRAFGEALRGGDRGDAAQVANLRGAVSNSNPIGVTGR</sequence>
<gene>
    <name evidence="2" type="ORF">CYMTET_35126</name>
</gene>
<feature type="region of interest" description="Disordered" evidence="1">
    <location>
        <begin position="33"/>
        <end position="73"/>
    </location>
</feature>
<feature type="compositionally biased region" description="Acidic residues" evidence="1">
    <location>
        <begin position="568"/>
        <end position="577"/>
    </location>
</feature>
<keyword evidence="3" id="KW-1185">Reference proteome</keyword>
<reference evidence="2 3" key="1">
    <citation type="journal article" date="2015" name="Genome Biol. Evol.">
        <title>Comparative Genomics of a Bacterivorous Green Alga Reveals Evolutionary Causalities and Consequences of Phago-Mixotrophic Mode of Nutrition.</title>
        <authorList>
            <person name="Burns J.A."/>
            <person name="Paasch A."/>
            <person name="Narechania A."/>
            <person name="Kim E."/>
        </authorList>
    </citation>
    <scope>NUCLEOTIDE SEQUENCE [LARGE SCALE GENOMIC DNA]</scope>
    <source>
        <strain evidence="2 3">PLY_AMNH</strain>
    </source>
</reference>
<evidence type="ECO:0000313" key="3">
    <source>
        <dbReference type="Proteomes" id="UP001190700"/>
    </source>
</evidence>
<comment type="caution">
    <text evidence="2">The sequence shown here is derived from an EMBL/GenBank/DDBJ whole genome shotgun (WGS) entry which is preliminary data.</text>
</comment>
<feature type="compositionally biased region" description="Acidic residues" evidence="1">
    <location>
        <begin position="611"/>
        <end position="625"/>
    </location>
</feature>
<evidence type="ECO:0000313" key="2">
    <source>
        <dbReference type="EMBL" id="KAK3255704.1"/>
    </source>
</evidence>
<feature type="compositionally biased region" description="Acidic residues" evidence="1">
    <location>
        <begin position="595"/>
        <end position="604"/>
    </location>
</feature>
<feature type="compositionally biased region" description="Basic and acidic residues" evidence="1">
    <location>
        <begin position="514"/>
        <end position="523"/>
    </location>
</feature>
<accession>A0AAE0F9X3</accession>
<proteinExistence type="predicted"/>